<keyword evidence="3" id="KW-1185">Reference proteome</keyword>
<feature type="region of interest" description="Disordered" evidence="1">
    <location>
        <begin position="395"/>
        <end position="431"/>
    </location>
</feature>
<accession>A0ABN5BPQ6</accession>
<feature type="compositionally biased region" description="Polar residues" evidence="1">
    <location>
        <begin position="395"/>
        <end position="411"/>
    </location>
</feature>
<gene>
    <name evidence="2" type="ORF">BAZ09_006065</name>
</gene>
<sequence length="541" mass="58997">MKRNINKNIKHISFSIAILSNLFYISSCRSAEHDNIVAGGAIAAVKINLLGSDYASGKSSNQANLKETGLPVKDNVQRQSKMITPSLFFEAELAPSNNDANKSGRASTEPTALIAGDQIGAGMKFRIIAYRQDDNSYQAYQDYTVGEQAQPLMLDSGKAYTIIAYSYGSTSALPEISTGEMTNLSQAKIGYDDNNKDLMYHKTEGFIPDGNNPNNKVDIKLRHKLNQITTVINSYIGDISEISWADLRPHHPQGVLSLSNGTISRTYESAERLKFSGTFPTTTATADPVLINADTNGSLTGLFSANLTVSGTGNKTIDLPNTFKITPEYKSTLTINFKKCGAYLGPNNTQWKEFMCQNLGATEGINPFSPEAGNHGAKYQWGAQTLESGRYISQADDQSNSGSISGWNSTPKPDGSWSDTDKTGNDPCDKGYRVPTSAQWEAVMNNNNVERIGSWTNVGDTYSSVLYLKNVSNVITLMLPVSGYRSSLNGLIIFRGVKAIYWSSSEYQSDKAFNITVERLISAGNDISDRGFAFPIRCIAE</sequence>
<dbReference type="RefSeq" id="WP_090211051.1">
    <property type="nucleotide sequence ID" value="NZ_CP023401.1"/>
</dbReference>
<reference evidence="2 3" key="1">
    <citation type="submission" date="2017-09" db="EMBL/GenBank/DDBJ databases">
        <title>Complete circularized genomes of four mosquito-derived Elizabethkingia anophelis isolates.</title>
        <authorList>
            <person name="Nicholson A.C."/>
            <person name="Xu J."/>
        </authorList>
    </citation>
    <scope>NUCLEOTIDE SEQUENCE [LARGE SCALE GENOMIC DNA]</scope>
    <source>
        <strain evidence="2 3">R26</strain>
    </source>
</reference>
<organism evidence="2 3">
    <name type="scientific">Elizabethkingia anophelis R26</name>
    <dbReference type="NCBI Taxonomy" id="1246994"/>
    <lineage>
        <taxon>Bacteria</taxon>
        <taxon>Pseudomonadati</taxon>
        <taxon>Bacteroidota</taxon>
        <taxon>Flavobacteriia</taxon>
        <taxon>Flavobacteriales</taxon>
        <taxon>Weeksellaceae</taxon>
        <taxon>Elizabethkingia</taxon>
    </lineage>
</organism>
<evidence type="ECO:0000313" key="3">
    <source>
        <dbReference type="Proteomes" id="UP000190057"/>
    </source>
</evidence>
<protein>
    <recommendedName>
        <fullName evidence="4">Fibrobacter succinogenes major paralogous domain-containing protein</fullName>
    </recommendedName>
</protein>
<evidence type="ECO:0008006" key="4">
    <source>
        <dbReference type="Google" id="ProtNLM"/>
    </source>
</evidence>
<feature type="compositionally biased region" description="Basic and acidic residues" evidence="1">
    <location>
        <begin position="419"/>
        <end position="431"/>
    </location>
</feature>
<evidence type="ECO:0000313" key="2">
    <source>
        <dbReference type="EMBL" id="ATC35807.1"/>
    </source>
</evidence>
<name>A0ABN5BPQ6_9FLAO</name>
<dbReference type="EMBL" id="CP023401">
    <property type="protein sequence ID" value="ATC35807.1"/>
    <property type="molecule type" value="Genomic_DNA"/>
</dbReference>
<dbReference type="GeneID" id="56684027"/>
<dbReference type="Proteomes" id="UP000190057">
    <property type="component" value="Chromosome"/>
</dbReference>
<proteinExistence type="predicted"/>
<evidence type="ECO:0000256" key="1">
    <source>
        <dbReference type="SAM" id="MobiDB-lite"/>
    </source>
</evidence>